<evidence type="ECO:0000313" key="4">
    <source>
        <dbReference type="EMBL" id="NDK88429.1"/>
    </source>
</evidence>
<name>A0A7K3LJI4_9ACTN</name>
<dbReference type="GO" id="GO:0005524">
    <property type="term" value="F:ATP binding"/>
    <property type="evidence" value="ECO:0007669"/>
    <property type="project" value="InterPro"/>
</dbReference>
<evidence type="ECO:0000313" key="5">
    <source>
        <dbReference type="Proteomes" id="UP000466307"/>
    </source>
</evidence>
<accession>A0A7K3LJI4</accession>
<keyword evidence="5" id="KW-1185">Reference proteome</keyword>
<dbReference type="Gene3D" id="2.130.10.30">
    <property type="entry name" value="Regulator of chromosome condensation 1/beta-lactamase-inhibitor protein II"/>
    <property type="match status" value="2"/>
</dbReference>
<proteinExistence type="predicted"/>
<dbReference type="Proteomes" id="UP000466307">
    <property type="component" value="Unassembled WGS sequence"/>
</dbReference>
<gene>
    <name evidence="4" type="ORF">GYA93_02365</name>
</gene>
<dbReference type="CDD" id="cd14014">
    <property type="entry name" value="STKc_PknB_like"/>
    <property type="match status" value="1"/>
</dbReference>
<sequence length="703" mass="72535">MSRLDPGTEFAGYRVLARLGEGGMGQVFLVEHPHLLRREAMKVISVTAADHADFQERFTNEARTVALLRHPGIVAIHHYGVEAGAPWFTMTYLDGEDLSRSPLSDAEIGLVAVRSAEALDYAHRHQVIHRDIKPANIIVTREDDGVIDQVVLLDFGIARLMDSTRMTATQAFIGTLAYAGPELMDGLPAGPATDQYALACTIYELLTGVTPFEAPTPSAMMAALLSRPAPPLSGRRPDLASLDPVFARALSKDPAQRYPDCQSFAAALSGVLGASDAGPQAAIAAPTPTRSSSSGPAVPAEAARYSGDTTAPADTILPRPPTPSRLRRLLPALLTLVAAVVVAAVAVGVTLAVGRSDSTASDPVALTGQVTELSVDVFTTCAVRDAVGYCWGQNDDGQLGDGTTVDRHTPTRVAGISDVTDIATGGSTTCAVASRTLYCWGSPTLQQTTVPKEVAGLTDVTDVDVDGSNICAIAGSSLYCWGANGSGQLGDGTTSPRTAPAKVESLSGVTAISVGDDVTCAVAANAPYCWGSNKNGQLGDGTTVDRHTPTQIKGVEYAPAISTGGTIGNATTCAVQVDDVAYCWGSNDQGQIGDGTTTARSTPTPVLTDALAVVTAAAEATCAITLTRELKCWGGVGIATGADTVRPASVPGLHDVTTLAVSGSNVCAVADAETYCWGLNSKGEVGDGTTQTRNAPTKVTFPA</sequence>
<dbReference type="PANTHER" id="PTHR22870">
    <property type="entry name" value="REGULATOR OF CHROMOSOME CONDENSATION"/>
    <property type="match status" value="1"/>
</dbReference>
<dbReference type="SUPFAM" id="SSF56112">
    <property type="entry name" value="Protein kinase-like (PK-like)"/>
    <property type="match status" value="1"/>
</dbReference>
<dbReference type="PANTHER" id="PTHR22870:SF408">
    <property type="entry name" value="OS09G0560450 PROTEIN"/>
    <property type="match status" value="1"/>
</dbReference>
<organism evidence="4 5">
    <name type="scientific">Gordonia desulfuricans</name>
    <dbReference type="NCBI Taxonomy" id="89051"/>
    <lineage>
        <taxon>Bacteria</taxon>
        <taxon>Bacillati</taxon>
        <taxon>Actinomycetota</taxon>
        <taxon>Actinomycetes</taxon>
        <taxon>Mycobacteriales</taxon>
        <taxon>Gordoniaceae</taxon>
        <taxon>Gordonia</taxon>
    </lineage>
</organism>
<dbReference type="PROSITE" id="PS50012">
    <property type="entry name" value="RCC1_3"/>
    <property type="match status" value="5"/>
</dbReference>
<dbReference type="InterPro" id="IPR011009">
    <property type="entry name" value="Kinase-like_dom_sf"/>
</dbReference>
<dbReference type="SMART" id="SM00220">
    <property type="entry name" value="S_TKc"/>
    <property type="match status" value="1"/>
</dbReference>
<evidence type="ECO:0000256" key="2">
    <source>
        <dbReference type="SAM" id="MobiDB-lite"/>
    </source>
</evidence>
<feature type="region of interest" description="Disordered" evidence="2">
    <location>
        <begin position="281"/>
        <end position="320"/>
    </location>
</feature>
<dbReference type="InterPro" id="IPR000408">
    <property type="entry name" value="Reg_chr_condens"/>
</dbReference>
<dbReference type="SUPFAM" id="SSF50985">
    <property type="entry name" value="RCC1/BLIP-II"/>
    <property type="match status" value="1"/>
</dbReference>
<keyword evidence="4" id="KW-0418">Kinase</keyword>
<dbReference type="InterPro" id="IPR051210">
    <property type="entry name" value="Ub_ligase/GEF_domain"/>
</dbReference>
<dbReference type="Pfam" id="PF00415">
    <property type="entry name" value="RCC1"/>
    <property type="match status" value="4"/>
</dbReference>
<dbReference type="AlphaFoldDB" id="A0A7K3LJI4"/>
<evidence type="ECO:0000259" key="3">
    <source>
        <dbReference type="PROSITE" id="PS50011"/>
    </source>
</evidence>
<dbReference type="InterPro" id="IPR008271">
    <property type="entry name" value="Ser/Thr_kinase_AS"/>
</dbReference>
<reference evidence="4 5" key="1">
    <citation type="submission" date="2020-01" db="EMBL/GenBank/DDBJ databases">
        <title>Investigation of new actinobacteria for the biodesulphurisation of diesel fuel.</title>
        <authorList>
            <person name="Athi Narayanan S.M."/>
        </authorList>
    </citation>
    <scope>NUCLEOTIDE SEQUENCE [LARGE SCALE GENOMIC DNA]</scope>
    <source>
        <strain evidence="4 5">213E</strain>
    </source>
</reference>
<comment type="caution">
    <text evidence="4">The sequence shown here is derived from an EMBL/GenBank/DDBJ whole genome shotgun (WGS) entry which is preliminary data.</text>
</comment>
<feature type="domain" description="Protein kinase" evidence="3">
    <location>
        <begin position="13"/>
        <end position="272"/>
    </location>
</feature>
<dbReference type="InterPro" id="IPR009091">
    <property type="entry name" value="RCC1/BLIP-II"/>
</dbReference>
<dbReference type="InterPro" id="IPR000719">
    <property type="entry name" value="Prot_kinase_dom"/>
</dbReference>
<keyword evidence="4" id="KW-0808">Transferase</keyword>
<protein>
    <submittedName>
        <fullName evidence="4">Protein kinase</fullName>
    </submittedName>
</protein>
<dbReference type="PROSITE" id="PS50011">
    <property type="entry name" value="PROTEIN_KINASE_DOM"/>
    <property type="match status" value="1"/>
</dbReference>
<dbReference type="RefSeq" id="WP_059034893.1">
    <property type="nucleotide sequence ID" value="NZ_JAADZU010000004.1"/>
</dbReference>
<dbReference type="Gene3D" id="3.30.200.20">
    <property type="entry name" value="Phosphorylase Kinase, domain 1"/>
    <property type="match status" value="1"/>
</dbReference>
<dbReference type="Gene3D" id="1.10.510.10">
    <property type="entry name" value="Transferase(Phosphotransferase) domain 1"/>
    <property type="match status" value="1"/>
</dbReference>
<dbReference type="GO" id="GO:0004672">
    <property type="term" value="F:protein kinase activity"/>
    <property type="evidence" value="ECO:0007669"/>
    <property type="project" value="InterPro"/>
</dbReference>
<dbReference type="EMBL" id="JAADZU010000004">
    <property type="protein sequence ID" value="NDK88429.1"/>
    <property type="molecule type" value="Genomic_DNA"/>
</dbReference>
<keyword evidence="1" id="KW-0677">Repeat</keyword>
<dbReference type="Pfam" id="PF00069">
    <property type="entry name" value="Pkinase"/>
    <property type="match status" value="1"/>
</dbReference>
<dbReference type="PROSITE" id="PS00108">
    <property type="entry name" value="PROTEIN_KINASE_ST"/>
    <property type="match status" value="1"/>
</dbReference>
<evidence type="ECO:0000256" key="1">
    <source>
        <dbReference type="ARBA" id="ARBA00022737"/>
    </source>
</evidence>